<dbReference type="PROSITE" id="PS01179">
    <property type="entry name" value="PID"/>
    <property type="match status" value="1"/>
</dbReference>
<evidence type="ECO:0000256" key="4">
    <source>
        <dbReference type="SAM" id="MobiDB-lite"/>
    </source>
</evidence>
<feature type="compositionally biased region" description="Polar residues" evidence="4">
    <location>
        <begin position="357"/>
        <end position="366"/>
    </location>
</feature>
<dbReference type="Gene3D" id="2.30.29.30">
    <property type="entry name" value="Pleckstrin-homology domain (PH domain)/Phosphotyrosine-binding domain (PTB)"/>
    <property type="match status" value="1"/>
</dbReference>
<evidence type="ECO:0000256" key="2">
    <source>
        <dbReference type="ARBA" id="ARBA00022553"/>
    </source>
</evidence>
<keyword evidence="8" id="KW-1185">Reference proteome</keyword>
<dbReference type="Pfam" id="PF00640">
    <property type="entry name" value="PID"/>
    <property type="match status" value="1"/>
</dbReference>
<feature type="region of interest" description="Disordered" evidence="4">
    <location>
        <begin position="408"/>
        <end position="720"/>
    </location>
</feature>
<name>A0A8J7NLI9_ATRSP</name>
<evidence type="ECO:0000259" key="5">
    <source>
        <dbReference type="PROSITE" id="PS01179"/>
    </source>
</evidence>
<dbReference type="Pfam" id="PF21792">
    <property type="entry name" value="DAB2_SBM"/>
    <property type="match status" value="1"/>
</dbReference>
<dbReference type="AlphaFoldDB" id="A0A8J7NLI9"/>
<sequence>MATEQEQTPPLSAPVQNHNPIRIRRTSKKVTDKTPAFLMARFQGDGVRYKAKLIGVDDVPEPQGDKMCLDSMMKLKGREVAARQQGQHKQRIWLKVSTAGVKIMDEKSGQVELEHPMEQISLVKKDEFDPRAFAYIFGHEGTYKLFFIKMANAADPVIEDFKDVRQIVPLTMLNRGNMTDAELNYFVLPQVNGETTPMQNSSLLLADEEVAKAPKGLEELDLFSLTPSSPPQHHEKMSSSTDELLTVFPVSPTAQSPDSPLNPCSSGGCQDTVPCLSPRGAPGRLQDALHLRRASGTARGPGVLSSPWQRGARPEPALREPRGPSRWVSSHLPRQDGGMGPRSHIPLAPCLHRGKGSPSSDRQWNLPNRYPSNRDRPMCAAPYRLSLCPSQEEKEDFKALRAKFHAKAEMSDTGGGPRPQQPPVVGRLGPSVFPSPLNEALKLRASPVPRLPRSTSSTQDPAPTPPAGVFPRPPPGRGPLAPEPKPPAEPPAPEGCSVRSRAEELRQNFMVKQQATQEEPREPPRAPIALTPPLRSQRSASETVAPLRRPLPSEKTLGPRPVKPKRPPTVNLEAFRKTSPSCPSPARAPNGKSNGGNPPLPGLASSTTPPRIPLKLSALVHQQSIPLQEEEQDTYDDVDILPPPPPPPPKFREDSLNDHSSIQGDEDSDGSEVYEQVDNHESTPRHHNDKKRQKELKRQQELDRKEMKEKQKKESEIRKKFKLTGPIEVLHAAKARHDWRGGKNDLCVRQGDSVEIVRVKNNPEGKWLARTPKGAYGYISNTCVDVDYEEVKRKIRSQTLESSSGPTAIDEDFYDDVGSSDQMNRNTDNEDVYDDVQAIPEDFPPPPPEVSLDPKKSKKQEKEEKEFRKKFKFEGPIEVICQMMVNPNASLKKGGGKDLTLVCGEILDVIQLVNDKKALCRNSQGKYGYVPRIALLQAYV</sequence>
<evidence type="ECO:0000313" key="7">
    <source>
        <dbReference type="EMBL" id="MBN3315602.1"/>
    </source>
</evidence>
<evidence type="ECO:0000259" key="6">
    <source>
        <dbReference type="PROSITE" id="PS50002"/>
    </source>
</evidence>
<proteinExistence type="predicted"/>
<dbReference type="Gene3D" id="2.30.30.40">
    <property type="entry name" value="SH3 Domains"/>
    <property type="match status" value="2"/>
</dbReference>
<protein>
    <submittedName>
        <fullName evidence="7">DAB2 protein</fullName>
    </submittedName>
</protein>
<keyword evidence="2" id="KW-0597">Phosphoprotein</keyword>
<feature type="compositionally biased region" description="Acidic residues" evidence="4">
    <location>
        <begin position="628"/>
        <end position="639"/>
    </location>
</feature>
<feature type="compositionally biased region" description="Basic and acidic residues" evidence="4">
    <location>
        <begin position="312"/>
        <end position="323"/>
    </location>
</feature>
<evidence type="ECO:0000313" key="8">
    <source>
        <dbReference type="Proteomes" id="UP000736164"/>
    </source>
</evidence>
<dbReference type="SUPFAM" id="SSF50729">
    <property type="entry name" value="PH domain-like"/>
    <property type="match status" value="1"/>
</dbReference>
<dbReference type="GO" id="GO:0007229">
    <property type="term" value="P:integrin-mediated signaling pathway"/>
    <property type="evidence" value="ECO:0007669"/>
    <property type="project" value="InterPro"/>
</dbReference>
<dbReference type="Proteomes" id="UP000736164">
    <property type="component" value="Unassembled WGS sequence"/>
</dbReference>
<evidence type="ECO:0000256" key="3">
    <source>
        <dbReference type="PROSITE-ProRule" id="PRU00192"/>
    </source>
</evidence>
<feature type="non-terminal residue" evidence="7">
    <location>
        <position position="940"/>
    </location>
</feature>
<dbReference type="PROSITE" id="PS50002">
    <property type="entry name" value="SH3"/>
    <property type="match status" value="1"/>
</dbReference>
<dbReference type="EMBL" id="JAAWVO010021998">
    <property type="protein sequence ID" value="MBN3315602.1"/>
    <property type="molecule type" value="Genomic_DNA"/>
</dbReference>
<dbReference type="PANTHER" id="PTHR16830:SF11">
    <property type="entry name" value="PML-RARA-REGULATED ADAPTER MOLECULE 1"/>
    <property type="match status" value="1"/>
</dbReference>
<keyword evidence="1 3" id="KW-0728">SH3 domain</keyword>
<feature type="compositionally biased region" description="Basic and acidic residues" evidence="4">
    <location>
        <begin position="696"/>
        <end position="718"/>
    </location>
</feature>
<feature type="region of interest" description="Disordered" evidence="4">
    <location>
        <begin position="295"/>
        <end position="378"/>
    </location>
</feature>
<dbReference type="GO" id="GO:0005886">
    <property type="term" value="C:plasma membrane"/>
    <property type="evidence" value="ECO:0007669"/>
    <property type="project" value="InterPro"/>
</dbReference>
<dbReference type="SUPFAM" id="SSF50044">
    <property type="entry name" value="SH3-domain"/>
    <property type="match status" value="2"/>
</dbReference>
<evidence type="ECO:0000256" key="1">
    <source>
        <dbReference type="ARBA" id="ARBA00022443"/>
    </source>
</evidence>
<dbReference type="FunFam" id="2.30.30.40:FF:000133">
    <property type="entry name" value="FYN-binding protein-like isoform X2"/>
    <property type="match status" value="1"/>
</dbReference>
<dbReference type="GO" id="GO:0050852">
    <property type="term" value="P:T cell receptor signaling pathway"/>
    <property type="evidence" value="ECO:0007669"/>
    <property type="project" value="TreeGrafter"/>
</dbReference>
<dbReference type="InterPro" id="IPR006020">
    <property type="entry name" value="PTB/PI_dom"/>
</dbReference>
<accession>A0A8J7NLI9</accession>
<feature type="region of interest" description="Disordered" evidence="4">
    <location>
        <begin position="798"/>
        <end position="864"/>
    </location>
</feature>
<feature type="compositionally biased region" description="Pro residues" evidence="4">
    <location>
        <begin position="462"/>
        <end position="493"/>
    </location>
</feature>
<feature type="compositionally biased region" description="Basic and acidic residues" evidence="4">
    <location>
        <begin position="677"/>
        <end position="686"/>
    </location>
</feature>
<feature type="non-terminal residue" evidence="7">
    <location>
        <position position="1"/>
    </location>
</feature>
<feature type="domain" description="PID" evidence="5">
    <location>
        <begin position="44"/>
        <end position="168"/>
    </location>
</feature>
<dbReference type="InterPro" id="IPR043443">
    <property type="entry name" value="FYB1/2-like"/>
</dbReference>
<dbReference type="Pfam" id="PF14603">
    <property type="entry name" value="hSH3"/>
    <property type="match status" value="2"/>
</dbReference>
<organism evidence="7 8">
    <name type="scientific">Atractosteus spatula</name>
    <name type="common">Alligator gar</name>
    <name type="synonym">Lepisosteus spatula</name>
    <dbReference type="NCBI Taxonomy" id="7917"/>
    <lineage>
        <taxon>Eukaryota</taxon>
        <taxon>Metazoa</taxon>
        <taxon>Chordata</taxon>
        <taxon>Craniata</taxon>
        <taxon>Vertebrata</taxon>
        <taxon>Euteleostomi</taxon>
        <taxon>Actinopterygii</taxon>
        <taxon>Neopterygii</taxon>
        <taxon>Holostei</taxon>
        <taxon>Semionotiformes</taxon>
        <taxon>Lepisosteidae</taxon>
        <taxon>Atractosteus</taxon>
    </lineage>
</organism>
<dbReference type="GO" id="GO:0072659">
    <property type="term" value="P:protein localization to plasma membrane"/>
    <property type="evidence" value="ECO:0007669"/>
    <property type="project" value="TreeGrafter"/>
</dbReference>
<dbReference type="PANTHER" id="PTHR16830">
    <property type="entry name" value="SH2 CONTAINING ADAPTOR PRAM-1 RELATED"/>
    <property type="match status" value="1"/>
</dbReference>
<reference evidence="7" key="1">
    <citation type="journal article" date="2021" name="Cell">
        <title>Tracing the genetic footprints of vertebrate landing in non-teleost ray-finned fishes.</title>
        <authorList>
            <person name="Bi X."/>
            <person name="Wang K."/>
            <person name="Yang L."/>
            <person name="Pan H."/>
            <person name="Jiang H."/>
            <person name="Wei Q."/>
            <person name="Fang M."/>
            <person name="Yu H."/>
            <person name="Zhu C."/>
            <person name="Cai Y."/>
            <person name="He Y."/>
            <person name="Gan X."/>
            <person name="Zeng H."/>
            <person name="Yu D."/>
            <person name="Zhu Y."/>
            <person name="Jiang H."/>
            <person name="Qiu Q."/>
            <person name="Yang H."/>
            <person name="Zhang Y.E."/>
            <person name="Wang W."/>
            <person name="Zhu M."/>
            <person name="He S."/>
            <person name="Zhang G."/>
        </authorList>
    </citation>
    <scope>NUCLEOTIDE SEQUENCE</scope>
    <source>
        <strain evidence="7">Allg_001</strain>
    </source>
</reference>
<feature type="domain" description="SH3" evidence="6">
    <location>
        <begin position="728"/>
        <end position="789"/>
    </location>
</feature>
<dbReference type="InterPro" id="IPR036028">
    <property type="entry name" value="SH3-like_dom_sf"/>
</dbReference>
<dbReference type="InterPro" id="IPR048559">
    <property type="entry name" value="DAB1/2_SBM"/>
</dbReference>
<comment type="caution">
    <text evidence="7">The sequence shown here is derived from an EMBL/GenBank/DDBJ whole genome shotgun (WGS) entry which is preliminary data.</text>
</comment>
<feature type="compositionally biased region" description="Basic and acidic residues" evidence="4">
    <location>
        <begin position="852"/>
        <end position="864"/>
    </location>
</feature>
<dbReference type="SMART" id="SM00462">
    <property type="entry name" value="PTB"/>
    <property type="match status" value="1"/>
</dbReference>
<dbReference type="InterPro" id="IPR001452">
    <property type="entry name" value="SH3_domain"/>
</dbReference>
<dbReference type="InterPro" id="IPR011993">
    <property type="entry name" value="PH-like_dom_sf"/>
</dbReference>
<dbReference type="InterPro" id="IPR029294">
    <property type="entry name" value="hSH3"/>
</dbReference>
<gene>
    <name evidence="7" type="primary">Dab2_0</name>
    <name evidence="7" type="ORF">GTO95_0014834</name>
</gene>